<name>A0A8J7BXU3_9CYAN</name>
<proteinExistence type="predicted"/>
<dbReference type="EMBL" id="JACXAE010000054">
    <property type="protein sequence ID" value="MBD2773478.1"/>
    <property type="molecule type" value="Genomic_DNA"/>
</dbReference>
<dbReference type="AlphaFoldDB" id="A0A8J7BXU3"/>
<keyword evidence="2" id="KW-0472">Membrane</keyword>
<feature type="transmembrane region" description="Helical" evidence="2">
    <location>
        <begin position="45"/>
        <end position="66"/>
    </location>
</feature>
<keyword evidence="2" id="KW-1133">Transmembrane helix</keyword>
<evidence type="ECO:0000256" key="1">
    <source>
        <dbReference type="SAM" id="MobiDB-lite"/>
    </source>
</evidence>
<keyword evidence="4" id="KW-1185">Reference proteome</keyword>
<dbReference type="RefSeq" id="WP_190829337.1">
    <property type="nucleotide sequence ID" value="NZ_CAWPPI010000054.1"/>
</dbReference>
<comment type="caution">
    <text evidence="3">The sequence shown here is derived from an EMBL/GenBank/DDBJ whole genome shotgun (WGS) entry which is preliminary data.</text>
</comment>
<feature type="region of interest" description="Disordered" evidence="1">
    <location>
        <begin position="77"/>
        <end position="213"/>
    </location>
</feature>
<sequence length="213" mass="23875">MNVIRLFLLLAVLGGLTLLLVQNLSPVISLTFLGVKTSALPLASWILFSTGAGIFTSLLITSLFNLSNYFTRQTQNTPRKAATTYTSATSGRKETKRPEPPPSNVADDDWDQDSSKDDWDVEEKDEPIKDRATIYERQQEPKSVSQSGSVYSYSYQEPKNSGVRKTESVYDADYRVIVPPHQPSTTNKADDDDWGFLDEDLDDLEPRDRSKST</sequence>
<evidence type="ECO:0000313" key="3">
    <source>
        <dbReference type="EMBL" id="MBD2773478.1"/>
    </source>
</evidence>
<accession>A0A8J7BXU3</accession>
<feature type="compositionally biased region" description="Basic and acidic residues" evidence="1">
    <location>
        <begin position="164"/>
        <end position="174"/>
    </location>
</feature>
<gene>
    <name evidence="3" type="ORF">ICL16_15700</name>
</gene>
<reference evidence="3" key="1">
    <citation type="submission" date="2020-09" db="EMBL/GenBank/DDBJ databases">
        <title>Iningainema tapete sp. nov. (Scytonemataceae, Cyanobacteria) from greenhouses in central Florida (USA) produces two types of nodularin with biosynthetic potential for microcystin-LR and anabaenopeptins.</title>
        <authorList>
            <person name="Berthold D.E."/>
            <person name="Lefler F.W."/>
            <person name="Huang I.-S."/>
            <person name="Abdulla H."/>
            <person name="Zimba P.V."/>
            <person name="Laughinghouse H.D. IV."/>
        </authorList>
    </citation>
    <scope>NUCLEOTIDE SEQUENCE</scope>
    <source>
        <strain evidence="3">BLCCT55</strain>
    </source>
</reference>
<feature type="compositionally biased region" description="Basic and acidic residues" evidence="1">
    <location>
        <begin position="126"/>
        <end position="140"/>
    </location>
</feature>
<feature type="compositionally biased region" description="Low complexity" evidence="1">
    <location>
        <begin position="143"/>
        <end position="156"/>
    </location>
</feature>
<feature type="compositionally biased region" description="Basic and acidic residues" evidence="1">
    <location>
        <begin position="204"/>
        <end position="213"/>
    </location>
</feature>
<protein>
    <submittedName>
        <fullName evidence="3">LapA family protein</fullName>
    </submittedName>
</protein>
<dbReference type="Proteomes" id="UP000629098">
    <property type="component" value="Unassembled WGS sequence"/>
</dbReference>
<feature type="compositionally biased region" description="Acidic residues" evidence="1">
    <location>
        <begin position="190"/>
        <end position="203"/>
    </location>
</feature>
<feature type="compositionally biased region" description="Polar residues" evidence="1">
    <location>
        <begin position="77"/>
        <end position="90"/>
    </location>
</feature>
<evidence type="ECO:0000256" key="2">
    <source>
        <dbReference type="SAM" id="Phobius"/>
    </source>
</evidence>
<organism evidence="3 4">
    <name type="scientific">Iningainema tapete BLCC-T55</name>
    <dbReference type="NCBI Taxonomy" id="2748662"/>
    <lineage>
        <taxon>Bacteria</taxon>
        <taxon>Bacillati</taxon>
        <taxon>Cyanobacteriota</taxon>
        <taxon>Cyanophyceae</taxon>
        <taxon>Nostocales</taxon>
        <taxon>Scytonemataceae</taxon>
        <taxon>Iningainema tapete</taxon>
    </lineage>
</organism>
<evidence type="ECO:0000313" key="4">
    <source>
        <dbReference type="Proteomes" id="UP000629098"/>
    </source>
</evidence>
<keyword evidence="2" id="KW-0812">Transmembrane</keyword>